<keyword evidence="5" id="KW-1133">Transmembrane helix</keyword>
<evidence type="ECO:0000256" key="2">
    <source>
        <dbReference type="ARBA" id="ARBA00022723"/>
    </source>
</evidence>
<accession>A0A835IN92</accession>
<dbReference type="PANTHER" id="PTHR47947:SF8">
    <property type="entry name" value="CYTOCHROME P450 82C4-LIKE"/>
    <property type="match status" value="1"/>
</dbReference>
<feature type="transmembrane region" description="Helical" evidence="5">
    <location>
        <begin position="70"/>
        <end position="93"/>
    </location>
</feature>
<dbReference type="Pfam" id="PF00067">
    <property type="entry name" value="p450"/>
    <property type="match status" value="1"/>
</dbReference>
<dbReference type="OrthoDB" id="2789670at2759"/>
<dbReference type="SUPFAM" id="SSF48264">
    <property type="entry name" value="Cytochrome P450"/>
    <property type="match status" value="1"/>
</dbReference>
<dbReference type="GO" id="GO:0044550">
    <property type="term" value="P:secondary metabolite biosynthetic process"/>
    <property type="evidence" value="ECO:0007669"/>
    <property type="project" value="UniProtKB-ARBA"/>
</dbReference>
<evidence type="ECO:0000256" key="5">
    <source>
        <dbReference type="SAM" id="Phobius"/>
    </source>
</evidence>
<dbReference type="GO" id="GO:0005506">
    <property type="term" value="F:iron ion binding"/>
    <property type="evidence" value="ECO:0007669"/>
    <property type="project" value="InterPro"/>
</dbReference>
<evidence type="ECO:0000256" key="4">
    <source>
        <dbReference type="ARBA" id="ARBA00023004"/>
    </source>
</evidence>
<dbReference type="GO" id="GO:0046246">
    <property type="term" value="P:terpene biosynthetic process"/>
    <property type="evidence" value="ECO:0007669"/>
    <property type="project" value="TreeGrafter"/>
</dbReference>
<dbReference type="PANTHER" id="PTHR47947">
    <property type="entry name" value="CYTOCHROME P450 82C3-RELATED"/>
    <property type="match status" value="1"/>
</dbReference>
<keyword evidence="7" id="KW-1185">Reference proteome</keyword>
<gene>
    <name evidence="6" type="ORF">IFM89_012596</name>
</gene>
<dbReference type="GO" id="GO:0020037">
    <property type="term" value="F:heme binding"/>
    <property type="evidence" value="ECO:0007669"/>
    <property type="project" value="InterPro"/>
</dbReference>
<evidence type="ECO:0000313" key="6">
    <source>
        <dbReference type="EMBL" id="KAF9620419.1"/>
    </source>
</evidence>
<reference evidence="6 7" key="1">
    <citation type="submission" date="2020-10" db="EMBL/GenBank/DDBJ databases">
        <title>The Coptis chinensis genome and diversification of protoberbering-type alkaloids.</title>
        <authorList>
            <person name="Wang B."/>
            <person name="Shu S."/>
            <person name="Song C."/>
            <person name="Liu Y."/>
        </authorList>
    </citation>
    <scope>NUCLEOTIDE SEQUENCE [LARGE SCALE GENOMIC DNA]</scope>
    <source>
        <strain evidence="6">HL-2020</strain>
        <tissue evidence="6">Leaf</tissue>
    </source>
</reference>
<protein>
    <recommendedName>
        <fullName evidence="8">Cytochrome P450</fullName>
    </recommendedName>
</protein>
<dbReference type="InterPro" id="IPR001128">
    <property type="entry name" value="Cyt_P450"/>
</dbReference>
<keyword evidence="3" id="KW-0560">Oxidoreductase</keyword>
<evidence type="ECO:0000256" key="3">
    <source>
        <dbReference type="ARBA" id="ARBA00023002"/>
    </source>
</evidence>
<name>A0A835IN92_9MAGN</name>
<evidence type="ECO:0000313" key="7">
    <source>
        <dbReference type="Proteomes" id="UP000631114"/>
    </source>
</evidence>
<feature type="transmembrane region" description="Helical" evidence="5">
    <location>
        <begin position="26"/>
        <end position="46"/>
    </location>
</feature>
<dbReference type="EMBL" id="JADFTS010000002">
    <property type="protein sequence ID" value="KAF9620419.1"/>
    <property type="molecule type" value="Genomic_DNA"/>
</dbReference>
<dbReference type="InterPro" id="IPR050651">
    <property type="entry name" value="Plant_Cytochrome_P450_Monoox"/>
</dbReference>
<dbReference type="GO" id="GO:0016705">
    <property type="term" value="F:oxidoreductase activity, acting on paired donors, with incorporation or reduction of molecular oxygen"/>
    <property type="evidence" value="ECO:0007669"/>
    <property type="project" value="InterPro"/>
</dbReference>
<keyword evidence="2" id="KW-0479">Metal-binding</keyword>
<dbReference type="Proteomes" id="UP000631114">
    <property type="component" value="Unassembled WGS sequence"/>
</dbReference>
<dbReference type="Gene3D" id="1.20.930.50">
    <property type="match status" value="1"/>
</dbReference>
<comment type="caution">
    <text evidence="6">The sequence shown here is derived from an EMBL/GenBank/DDBJ whole genome shotgun (WGS) entry which is preliminary data.</text>
</comment>
<dbReference type="GO" id="GO:0004497">
    <property type="term" value="F:monooxygenase activity"/>
    <property type="evidence" value="ECO:0007669"/>
    <property type="project" value="InterPro"/>
</dbReference>
<sequence>MKISTIFRDSRLVQLDVVGVSTRWKLIGPCALEGGSCVVFLVYTLLEKMFCHVYAKSPSSPMHNPTLKQWIRTSTLLAPIIVSFIVILLFYFFKKRSSNMIRGPRRRLSIQFGVHPILVVSSWELVKACFTTNDKFFSSRLVNKAIKYMFYDQRTISFAPHGPYWRELRKMITLNLLSNERLKMLKHQRISEMDACLKKLYELSTKRKDENAGVLVDMSK</sequence>
<evidence type="ECO:0000256" key="1">
    <source>
        <dbReference type="ARBA" id="ARBA00022617"/>
    </source>
</evidence>
<keyword evidence="5" id="KW-0812">Transmembrane</keyword>
<keyword evidence="1" id="KW-0349">Heme</keyword>
<proteinExistence type="predicted"/>
<keyword evidence="4" id="KW-0408">Iron</keyword>
<organism evidence="6 7">
    <name type="scientific">Coptis chinensis</name>
    <dbReference type="NCBI Taxonomy" id="261450"/>
    <lineage>
        <taxon>Eukaryota</taxon>
        <taxon>Viridiplantae</taxon>
        <taxon>Streptophyta</taxon>
        <taxon>Embryophyta</taxon>
        <taxon>Tracheophyta</taxon>
        <taxon>Spermatophyta</taxon>
        <taxon>Magnoliopsida</taxon>
        <taxon>Ranunculales</taxon>
        <taxon>Ranunculaceae</taxon>
        <taxon>Coptidoideae</taxon>
        <taxon>Coptis</taxon>
    </lineage>
</organism>
<keyword evidence="5" id="KW-0472">Membrane</keyword>
<evidence type="ECO:0008006" key="8">
    <source>
        <dbReference type="Google" id="ProtNLM"/>
    </source>
</evidence>
<dbReference type="AlphaFoldDB" id="A0A835IN92"/>
<dbReference type="InterPro" id="IPR036396">
    <property type="entry name" value="Cyt_P450_sf"/>
</dbReference>